<feature type="transmembrane region" description="Helical" evidence="13">
    <location>
        <begin position="54"/>
        <end position="71"/>
    </location>
</feature>
<keyword evidence="8" id="KW-0249">Electron transport</keyword>
<keyword evidence="5" id="KW-0349">Heme</keyword>
<evidence type="ECO:0000313" key="16">
    <source>
        <dbReference type="Proteomes" id="UP000032749"/>
    </source>
</evidence>
<evidence type="ECO:0000256" key="8">
    <source>
        <dbReference type="ARBA" id="ARBA00022982"/>
    </source>
</evidence>
<accession>R4YSF2</accession>
<evidence type="ECO:0000256" key="10">
    <source>
        <dbReference type="ARBA" id="ARBA00023004"/>
    </source>
</evidence>
<keyword evidence="10" id="KW-0408">Iron</keyword>
<dbReference type="GO" id="GO:0005886">
    <property type="term" value="C:plasma membrane"/>
    <property type="evidence" value="ECO:0007669"/>
    <property type="project" value="UniProtKB-SubCell"/>
</dbReference>
<dbReference type="GO" id="GO:0020037">
    <property type="term" value="F:heme binding"/>
    <property type="evidence" value="ECO:0007669"/>
    <property type="project" value="TreeGrafter"/>
</dbReference>
<keyword evidence="16" id="KW-1185">Reference proteome</keyword>
<dbReference type="InterPro" id="IPR016174">
    <property type="entry name" value="Di-haem_cyt_TM"/>
</dbReference>
<gene>
    <name evidence="15" type="ORF">OLEAN_C38360</name>
</gene>
<dbReference type="GO" id="GO:0009055">
    <property type="term" value="F:electron transfer activity"/>
    <property type="evidence" value="ECO:0007669"/>
    <property type="project" value="InterPro"/>
</dbReference>
<proteinExistence type="inferred from homology"/>
<dbReference type="KEGG" id="oai:OLEAN_C38360"/>
<evidence type="ECO:0000259" key="14">
    <source>
        <dbReference type="Pfam" id="PF01292"/>
    </source>
</evidence>
<evidence type="ECO:0000256" key="12">
    <source>
        <dbReference type="ARBA" id="ARBA00037975"/>
    </source>
</evidence>
<keyword evidence="7" id="KW-0479">Metal-binding</keyword>
<keyword evidence="6 13" id="KW-0812">Transmembrane</keyword>
<keyword evidence="4" id="KW-1003">Cell membrane</keyword>
<evidence type="ECO:0000256" key="1">
    <source>
        <dbReference type="ARBA" id="ARBA00001970"/>
    </source>
</evidence>
<keyword evidence="9 13" id="KW-1133">Transmembrane helix</keyword>
<dbReference type="Pfam" id="PF01292">
    <property type="entry name" value="Ni_hydr_CYTB"/>
    <property type="match status" value="1"/>
</dbReference>
<evidence type="ECO:0000256" key="2">
    <source>
        <dbReference type="ARBA" id="ARBA00004651"/>
    </source>
</evidence>
<evidence type="ECO:0000256" key="5">
    <source>
        <dbReference type="ARBA" id="ARBA00022617"/>
    </source>
</evidence>
<keyword evidence="3" id="KW-0813">Transport</keyword>
<evidence type="ECO:0000256" key="6">
    <source>
        <dbReference type="ARBA" id="ARBA00022692"/>
    </source>
</evidence>
<dbReference type="AlphaFoldDB" id="R4YSF2"/>
<evidence type="ECO:0000256" key="4">
    <source>
        <dbReference type="ARBA" id="ARBA00022475"/>
    </source>
</evidence>
<feature type="transmembrane region" description="Helical" evidence="13">
    <location>
        <begin position="12"/>
        <end position="34"/>
    </location>
</feature>
<dbReference type="SUPFAM" id="SSF81342">
    <property type="entry name" value="Transmembrane di-heme cytochromes"/>
    <property type="match status" value="1"/>
</dbReference>
<comment type="cofactor">
    <cofactor evidence="1">
        <name>heme b</name>
        <dbReference type="ChEBI" id="CHEBI:60344"/>
    </cofactor>
</comment>
<reference evidence="15 16" key="1">
    <citation type="journal article" date="2013" name="Nat. Commun.">
        <title>Genome sequence and functional genomic analysis of the oil-degrading bacterium Oleispira antarctica.</title>
        <authorList>
            <person name="Kube M."/>
            <person name="Chernikova T.N."/>
            <person name="Al-Ramahi Y."/>
            <person name="Beloqui A."/>
            <person name="Lopez-Cortez N."/>
            <person name="Guazzaroni M.E."/>
            <person name="Heipieper H.J."/>
            <person name="Klages S."/>
            <person name="Kotsyurbenko O.R."/>
            <person name="Langer I."/>
            <person name="Nechitaylo T.Y."/>
            <person name="Lunsdorf H."/>
            <person name="Fernandez M."/>
            <person name="Juarez S."/>
            <person name="Ciordia S."/>
            <person name="Singer A."/>
            <person name="Kagan O."/>
            <person name="Egorova O."/>
            <person name="Petit P.A."/>
            <person name="Stogios P."/>
            <person name="Kim Y."/>
            <person name="Tchigvintsev A."/>
            <person name="Flick R."/>
            <person name="Denaro R."/>
            <person name="Genovese M."/>
            <person name="Albar J.P."/>
            <person name="Reva O.N."/>
            <person name="Martinez-Gomariz M."/>
            <person name="Tran H."/>
            <person name="Ferrer M."/>
            <person name="Savchenko A."/>
            <person name="Yakunin A.F."/>
            <person name="Yakimov M.M."/>
            <person name="Golyshina O.V."/>
            <person name="Reinhardt R."/>
            <person name="Golyshin P.N."/>
        </authorList>
    </citation>
    <scope>NUCLEOTIDE SEQUENCE [LARGE SCALE GENOMIC DNA]</scope>
</reference>
<feature type="transmembrane region" description="Helical" evidence="13">
    <location>
        <begin position="141"/>
        <end position="161"/>
    </location>
</feature>
<evidence type="ECO:0000256" key="3">
    <source>
        <dbReference type="ARBA" id="ARBA00022448"/>
    </source>
</evidence>
<dbReference type="GO" id="GO:0046872">
    <property type="term" value="F:metal ion binding"/>
    <property type="evidence" value="ECO:0007669"/>
    <property type="project" value="UniProtKB-KW"/>
</dbReference>
<comment type="similarity">
    <text evidence="12">Belongs to the cytochrome b561 family.</text>
</comment>
<dbReference type="PANTHER" id="PTHR30529">
    <property type="entry name" value="CYTOCHROME B561"/>
    <property type="match status" value="1"/>
</dbReference>
<dbReference type="STRING" id="698738.OLEAN_C38360"/>
<dbReference type="InterPro" id="IPR011577">
    <property type="entry name" value="Cyt_b561_bac/Ni-Hgenase"/>
</dbReference>
<comment type="subcellular location">
    <subcellularLocation>
        <location evidence="2">Cell membrane</location>
        <topology evidence="2">Multi-pass membrane protein</topology>
    </subcellularLocation>
</comment>
<evidence type="ECO:0000256" key="13">
    <source>
        <dbReference type="SAM" id="Phobius"/>
    </source>
</evidence>
<evidence type="ECO:0000256" key="11">
    <source>
        <dbReference type="ARBA" id="ARBA00023136"/>
    </source>
</evidence>
<evidence type="ECO:0000313" key="15">
    <source>
        <dbReference type="EMBL" id="CCK78012.1"/>
    </source>
</evidence>
<evidence type="ECO:0000256" key="7">
    <source>
        <dbReference type="ARBA" id="ARBA00022723"/>
    </source>
</evidence>
<name>R4YSF2_OLEAN</name>
<protein>
    <submittedName>
        <fullName evidence="15">Cytochrome b561 family protein, putative</fullName>
    </submittedName>
</protein>
<dbReference type="GO" id="GO:0022904">
    <property type="term" value="P:respiratory electron transport chain"/>
    <property type="evidence" value="ECO:0007669"/>
    <property type="project" value="InterPro"/>
</dbReference>
<feature type="transmembrane region" description="Helical" evidence="13">
    <location>
        <begin position="92"/>
        <end position="109"/>
    </location>
</feature>
<dbReference type="PANTHER" id="PTHR30529:SF1">
    <property type="entry name" value="CYTOCHROME B561 HOMOLOG 2"/>
    <property type="match status" value="1"/>
</dbReference>
<dbReference type="Proteomes" id="UP000032749">
    <property type="component" value="Chromosome"/>
</dbReference>
<dbReference type="OrthoDB" id="9793784at2"/>
<dbReference type="PATRIC" id="fig|698738.3.peg.3992"/>
<dbReference type="EMBL" id="FO203512">
    <property type="protein sequence ID" value="CCK78012.1"/>
    <property type="molecule type" value="Genomic_DNA"/>
</dbReference>
<dbReference type="HOGENOM" id="CLU_095321_4_1_6"/>
<feature type="domain" description="Cytochrome b561 bacterial/Ni-hydrogenase" evidence="14">
    <location>
        <begin position="9"/>
        <end position="177"/>
    </location>
</feature>
<keyword evidence="11 13" id="KW-0472">Membrane</keyword>
<sequence length="182" mass="20701">MVKNSKTGYGWVAIALHWLMALGIFGMFGLGLYMVELTYYDTWYRGSLELHKNIGFLLLLIWMIRITWRWFNTHPDISGTAFEKKAAHYVHLLLYCLMIALMTTGYLISTADGRGIDVFGLIEIPAMSISIENQEDIAGDIHWGLAWSLILMVTLHALAAIKHHFINKDGTLLKMIRPKADS</sequence>
<evidence type="ECO:0000256" key="9">
    <source>
        <dbReference type="ARBA" id="ARBA00022989"/>
    </source>
</evidence>
<dbReference type="InterPro" id="IPR052168">
    <property type="entry name" value="Cytochrome_b561_oxidase"/>
</dbReference>
<organism evidence="15 16">
    <name type="scientific">Oleispira antarctica RB-8</name>
    <dbReference type="NCBI Taxonomy" id="698738"/>
    <lineage>
        <taxon>Bacteria</taxon>
        <taxon>Pseudomonadati</taxon>
        <taxon>Pseudomonadota</taxon>
        <taxon>Gammaproteobacteria</taxon>
        <taxon>Oceanospirillales</taxon>
        <taxon>Oceanospirillaceae</taxon>
        <taxon>Oleispira</taxon>
    </lineage>
</organism>